<dbReference type="NCBIfam" id="TIGR01555">
    <property type="entry name" value="phge_rel_HI1409"/>
    <property type="match status" value="1"/>
</dbReference>
<feature type="compositionally biased region" description="Basic and acidic residues" evidence="1">
    <location>
        <begin position="448"/>
        <end position="460"/>
    </location>
</feature>
<evidence type="ECO:0000313" key="3">
    <source>
        <dbReference type="EMBL" id="ECT9336024.1"/>
    </source>
</evidence>
<name>A0A5H7P196_SALET</name>
<sequence>MSRKKKQRIVNKPQSTDERIATVDGFLNFPSRLGIGTNNQTSGATYFPNLISRNRLLLESAYRSSWLVGAAVDSVADDMTRKGVTITTQLEATRKSQLETCWEDLYLWDSLNSIIKWSRLYGGAVGVLLIDGQDPSTPLRVNTIGRGAFKGVLVLDRWLLNQTISEIITDLGPDMGKPKFYEVTAAAQGIPTWKIHHSRIIRMEGQELPFQQAYTENGWGQSVVERLWDRLLAFDSGTTGAAQLVNKAHLRTVRIDKLRQILAEGGAMEKALLKNMEMIRLMQSIEGLTLLDNKDEFDTTSYTFSGLSDVLIQFGQQVSGALGIPLVRLFGQSPAGFSTGDTDLSNYYDNINTQQERRLRRPLRRLFDIVHRSLFGEPLPDEFDFEFNPLWQMSDTDRSTVANNTVTALNGAVDGGLMPLHAAMSDLKNTSRVTGIGGNLTDEDIEDAKDQPPPDLRESDNLDEDTLPKSTDGLRKPVEESR</sequence>
<dbReference type="EMBL" id="AAKOIS010000001">
    <property type="protein sequence ID" value="ECT9336024.1"/>
    <property type="molecule type" value="Genomic_DNA"/>
</dbReference>
<evidence type="ECO:0000256" key="1">
    <source>
        <dbReference type="SAM" id="MobiDB-lite"/>
    </source>
</evidence>
<protein>
    <submittedName>
        <fullName evidence="3">DUF1073 domain-containing protein</fullName>
    </submittedName>
</protein>
<comment type="caution">
    <text evidence="3">The sequence shown here is derived from an EMBL/GenBank/DDBJ whole genome shotgun (WGS) entry which is preliminary data.</text>
</comment>
<accession>A0A5H7P196</accession>
<dbReference type="InterPro" id="IPR024459">
    <property type="entry name" value="Acb1-like_N"/>
</dbReference>
<gene>
    <name evidence="3" type="ORF">CG757_05180</name>
</gene>
<feature type="compositionally biased region" description="Basic and acidic residues" evidence="1">
    <location>
        <begin position="472"/>
        <end position="482"/>
    </location>
</feature>
<organism evidence="3">
    <name type="scientific">Salmonella enterica subsp. enterica serovar Cotham</name>
    <dbReference type="NCBI Taxonomy" id="2572724"/>
    <lineage>
        <taxon>Bacteria</taxon>
        <taxon>Pseudomonadati</taxon>
        <taxon>Pseudomonadota</taxon>
        <taxon>Gammaproteobacteria</taxon>
        <taxon>Enterobacterales</taxon>
        <taxon>Enterobacteriaceae</taxon>
        <taxon>Salmonella</taxon>
    </lineage>
</organism>
<dbReference type="AlphaFoldDB" id="A0A5H7P196"/>
<dbReference type="Pfam" id="PF06381">
    <property type="entry name" value="Phage_portal_3"/>
    <property type="match status" value="1"/>
</dbReference>
<reference evidence="3" key="1">
    <citation type="submission" date="2018-07" db="EMBL/GenBank/DDBJ databases">
        <authorList>
            <consortium name="PulseNet: The National Subtyping Network for Foodborne Disease Surveillance"/>
            <person name="Tarr C.L."/>
            <person name="Trees E."/>
            <person name="Katz L.S."/>
            <person name="Carleton-Romer H.A."/>
            <person name="Stroika S."/>
            <person name="Kucerova Z."/>
            <person name="Roache K.F."/>
            <person name="Sabol A.L."/>
            <person name="Besser J."/>
            <person name="Gerner-Smidt P."/>
        </authorList>
    </citation>
    <scope>NUCLEOTIDE SEQUENCE</scope>
    <source>
        <strain evidence="3">2015AM-0391</strain>
    </source>
</reference>
<evidence type="ECO:0000259" key="2">
    <source>
        <dbReference type="Pfam" id="PF06381"/>
    </source>
</evidence>
<feature type="domain" description="Anti-CBASS protein Acb1-like N-terminal" evidence="2">
    <location>
        <begin position="59"/>
        <end position="409"/>
    </location>
</feature>
<feature type="region of interest" description="Disordered" evidence="1">
    <location>
        <begin position="434"/>
        <end position="482"/>
    </location>
</feature>
<dbReference type="InterPro" id="IPR006445">
    <property type="entry name" value="Phage-assoc_HI1409"/>
</dbReference>
<proteinExistence type="predicted"/>